<name>A0A8E0RM96_9TREM</name>
<keyword evidence="2" id="KW-1185">Reference proteome</keyword>
<proteinExistence type="predicted"/>
<sequence length="118" mass="13435">MLIDLRIFLSLIKHTIVYNLVRFCEHILSEFHETDQISLIFPLCNFSTLNPVTGHELESFLYATPDGTWARLDLHRGVSVRTFAEASHMARPIPLNLNDLPVCVNLCGVFSRNGTHIE</sequence>
<dbReference type="Proteomes" id="UP000728185">
    <property type="component" value="Unassembled WGS sequence"/>
</dbReference>
<dbReference type="AlphaFoldDB" id="A0A8E0RM96"/>
<dbReference type="EMBL" id="LUCM01009000">
    <property type="protein sequence ID" value="KAA0187621.1"/>
    <property type="molecule type" value="Genomic_DNA"/>
</dbReference>
<comment type="caution">
    <text evidence="1">The sequence shown here is derived from an EMBL/GenBank/DDBJ whole genome shotgun (WGS) entry which is preliminary data.</text>
</comment>
<protein>
    <submittedName>
        <fullName evidence="1">Uncharacterized protein</fullName>
    </submittedName>
</protein>
<gene>
    <name evidence="1" type="ORF">FBUS_01592</name>
</gene>
<evidence type="ECO:0000313" key="2">
    <source>
        <dbReference type="Proteomes" id="UP000728185"/>
    </source>
</evidence>
<organism evidence="1 2">
    <name type="scientific">Fasciolopsis buskii</name>
    <dbReference type="NCBI Taxonomy" id="27845"/>
    <lineage>
        <taxon>Eukaryota</taxon>
        <taxon>Metazoa</taxon>
        <taxon>Spiralia</taxon>
        <taxon>Lophotrochozoa</taxon>
        <taxon>Platyhelminthes</taxon>
        <taxon>Trematoda</taxon>
        <taxon>Digenea</taxon>
        <taxon>Plagiorchiida</taxon>
        <taxon>Echinostomata</taxon>
        <taxon>Echinostomatoidea</taxon>
        <taxon>Fasciolidae</taxon>
        <taxon>Fasciolopsis</taxon>
    </lineage>
</organism>
<accession>A0A8E0RM96</accession>
<reference evidence="1" key="1">
    <citation type="submission" date="2019-05" db="EMBL/GenBank/DDBJ databases">
        <title>Annotation for the trematode Fasciolopsis buski.</title>
        <authorList>
            <person name="Choi Y.-J."/>
        </authorList>
    </citation>
    <scope>NUCLEOTIDE SEQUENCE</scope>
    <source>
        <strain evidence="1">HT</strain>
        <tissue evidence="1">Whole worm</tissue>
    </source>
</reference>
<evidence type="ECO:0000313" key="1">
    <source>
        <dbReference type="EMBL" id="KAA0187621.1"/>
    </source>
</evidence>
<dbReference type="OrthoDB" id="10368835at2759"/>